<sequence>MGLRDQDQQCGAESALPLVRLNHVSFSCASLEASVDFYRRVLGFELVRRPASLDFRGAWMHKYDMGIHLLQRSSDCGVPPVRPPAAIDPKGNHISFQCSDMALMKARLRDMNLELVTTRVWDGETTVEQLFFHDPDGNMIEICNCENLPVVPLAAAASPCLTKEPAVLAQPQTPSAVRRDDGEVLRRVARTYKNQLTTISKLAI</sequence>
<evidence type="ECO:0000313" key="1">
    <source>
        <dbReference type="EnsemblPlants" id="AVESA.00010b.r2.2AG0232060.1.CDS"/>
    </source>
</evidence>
<proteinExistence type="predicted"/>
<dbReference type="Proteomes" id="UP001732700">
    <property type="component" value="Chromosome 2A"/>
</dbReference>
<reference evidence="1" key="2">
    <citation type="submission" date="2025-09" db="UniProtKB">
        <authorList>
            <consortium name="EnsemblPlants"/>
        </authorList>
    </citation>
    <scope>IDENTIFICATION</scope>
</reference>
<dbReference type="EnsemblPlants" id="AVESA.00010b.r2.2AG0232060.1">
    <property type="protein sequence ID" value="AVESA.00010b.r2.2AG0232060.1.CDS"/>
    <property type="gene ID" value="AVESA.00010b.r2.2AG0232060"/>
</dbReference>
<evidence type="ECO:0000313" key="2">
    <source>
        <dbReference type="Proteomes" id="UP001732700"/>
    </source>
</evidence>
<name>A0ACD5UE20_AVESA</name>
<keyword evidence="2" id="KW-1185">Reference proteome</keyword>
<protein>
    <submittedName>
        <fullName evidence="1">Uncharacterized protein</fullName>
    </submittedName>
</protein>
<organism evidence="1 2">
    <name type="scientific">Avena sativa</name>
    <name type="common">Oat</name>
    <dbReference type="NCBI Taxonomy" id="4498"/>
    <lineage>
        <taxon>Eukaryota</taxon>
        <taxon>Viridiplantae</taxon>
        <taxon>Streptophyta</taxon>
        <taxon>Embryophyta</taxon>
        <taxon>Tracheophyta</taxon>
        <taxon>Spermatophyta</taxon>
        <taxon>Magnoliopsida</taxon>
        <taxon>Liliopsida</taxon>
        <taxon>Poales</taxon>
        <taxon>Poaceae</taxon>
        <taxon>BOP clade</taxon>
        <taxon>Pooideae</taxon>
        <taxon>Poodae</taxon>
        <taxon>Poeae</taxon>
        <taxon>Poeae Chloroplast Group 1 (Aveneae type)</taxon>
        <taxon>Aveninae</taxon>
        <taxon>Avena</taxon>
    </lineage>
</organism>
<reference evidence="1" key="1">
    <citation type="submission" date="2021-05" db="EMBL/GenBank/DDBJ databases">
        <authorList>
            <person name="Scholz U."/>
            <person name="Mascher M."/>
            <person name="Fiebig A."/>
        </authorList>
    </citation>
    <scope>NUCLEOTIDE SEQUENCE [LARGE SCALE GENOMIC DNA]</scope>
</reference>
<accession>A0ACD5UE20</accession>